<evidence type="ECO:0000313" key="4">
    <source>
        <dbReference type="Proteomes" id="UP000272015"/>
    </source>
</evidence>
<accession>A0A3A5MGC2</accession>
<gene>
    <name evidence="3" type="ORF">D6T64_07970</name>
</gene>
<feature type="compositionally biased region" description="Low complexity" evidence="1">
    <location>
        <begin position="53"/>
        <end position="68"/>
    </location>
</feature>
<dbReference type="Proteomes" id="UP000272015">
    <property type="component" value="Unassembled WGS sequence"/>
</dbReference>
<proteinExistence type="predicted"/>
<feature type="region of interest" description="Disordered" evidence="1">
    <location>
        <begin position="40"/>
        <end position="81"/>
    </location>
</feature>
<dbReference type="OrthoDB" id="5124586at2"/>
<dbReference type="EMBL" id="QZVS01000076">
    <property type="protein sequence ID" value="RJT89187.1"/>
    <property type="molecule type" value="Genomic_DNA"/>
</dbReference>
<sequence>MSVNIRKWLAVGVAFGGGLVIAIALAMFVLGASNTLTPPTQASGVSAPPWTPAPATATPAPTTTATAPDSEQVAPTDDGRVDTAVTPFDVSTQDNYELPADLPADQVANAHVGMQTNAIAAVCMQEAGFAYTYTPWWSWTWKEGAQQPPAWTEKLSESEQAGARLALYGDTGAAADYHWDDAGCWGYAVHTMGNDNAH</sequence>
<keyword evidence="2" id="KW-1133">Transmembrane helix</keyword>
<feature type="transmembrane region" description="Helical" evidence="2">
    <location>
        <begin position="7"/>
        <end position="30"/>
    </location>
</feature>
<dbReference type="AlphaFoldDB" id="A0A3A5MGC2"/>
<organism evidence="3 4">
    <name type="scientific">Cryobacterium melibiosiphilum</name>
    <dbReference type="NCBI Taxonomy" id="995039"/>
    <lineage>
        <taxon>Bacteria</taxon>
        <taxon>Bacillati</taxon>
        <taxon>Actinomycetota</taxon>
        <taxon>Actinomycetes</taxon>
        <taxon>Micrococcales</taxon>
        <taxon>Microbacteriaceae</taxon>
        <taxon>Cryobacterium</taxon>
    </lineage>
</organism>
<name>A0A3A5MGC2_9MICO</name>
<protein>
    <submittedName>
        <fullName evidence="3">Uncharacterized protein</fullName>
    </submittedName>
</protein>
<keyword evidence="2" id="KW-0812">Transmembrane</keyword>
<evidence type="ECO:0000256" key="2">
    <source>
        <dbReference type="SAM" id="Phobius"/>
    </source>
</evidence>
<keyword evidence="2" id="KW-0472">Membrane</keyword>
<evidence type="ECO:0000313" key="3">
    <source>
        <dbReference type="EMBL" id="RJT89187.1"/>
    </source>
</evidence>
<dbReference type="RefSeq" id="WP_119973951.1">
    <property type="nucleotide sequence ID" value="NZ_JBHSQA010000018.1"/>
</dbReference>
<keyword evidence="4" id="KW-1185">Reference proteome</keyword>
<comment type="caution">
    <text evidence="3">The sequence shown here is derived from an EMBL/GenBank/DDBJ whole genome shotgun (WGS) entry which is preliminary data.</text>
</comment>
<evidence type="ECO:0000256" key="1">
    <source>
        <dbReference type="SAM" id="MobiDB-lite"/>
    </source>
</evidence>
<reference evidence="3 4" key="1">
    <citation type="submission" date="2018-09" db="EMBL/GenBank/DDBJ databases">
        <title>Novel species of Cryobacterium.</title>
        <authorList>
            <person name="Liu Q."/>
            <person name="Xin Y.-H."/>
        </authorList>
    </citation>
    <scope>NUCLEOTIDE SEQUENCE [LARGE SCALE GENOMIC DNA]</scope>
    <source>
        <strain evidence="3 4">Hh39</strain>
    </source>
</reference>